<evidence type="ECO:0000256" key="7">
    <source>
        <dbReference type="ARBA" id="ARBA00047942"/>
    </source>
</evidence>
<dbReference type="Gene3D" id="3.90.220.10">
    <property type="entry name" value="Adenine-n6-DNA-methyltransferase Taqi, Chain A, domain 2"/>
    <property type="match status" value="1"/>
</dbReference>
<dbReference type="GO" id="GO:0008168">
    <property type="term" value="F:methyltransferase activity"/>
    <property type="evidence" value="ECO:0007669"/>
    <property type="project" value="UniProtKB-KW"/>
</dbReference>
<gene>
    <name evidence="11" type="ORF">ACFSUO_10840</name>
</gene>
<keyword evidence="5" id="KW-0680">Restriction system</keyword>
<dbReference type="InterPro" id="IPR025931">
    <property type="entry name" value="TaqI_C"/>
</dbReference>
<dbReference type="InterPro" id="IPR011639">
    <property type="entry name" value="MethylTrfase_TaqI-like_dom"/>
</dbReference>
<proteinExistence type="predicted"/>
<dbReference type="GO" id="GO:0032259">
    <property type="term" value="P:methylation"/>
    <property type="evidence" value="ECO:0007669"/>
    <property type="project" value="UniProtKB-KW"/>
</dbReference>
<evidence type="ECO:0000256" key="4">
    <source>
        <dbReference type="ARBA" id="ARBA00022691"/>
    </source>
</evidence>
<sequence>MRYTTLSRNETDNRYHNRGTEHDIFKAFYQDYQEIREELFGHLRKHNRECSNLVIFKKAQKILDRVIFICFCEDTGLVSAHLFRDIVQANEQSSDRNGTTLWAQLKEWFDSIDKGNPEMGINGINSGLFKKDTELDKLVIQDDIFSSFEKIINYDFSTELHVNILGHVFEQSINDMEAIKAENLNETLNPVGGKRKKDGVFYTSSGVTRLLLEETLNSWIEDRKGELPAEEDKTFYHELQERLESVKILDPAAGSGAFLNTAFDMLVLEMDKINKELGATTSYRSVLNNNLFGVDLNVESIEICKLTLWLKTAGKTKQSASLADNFKSGNSIITDPAVSNQAFDWHKEFPEIMKAGGFDIVIGNPPYVFERDKAFTDAEKAYFRTYYHLADYQLNSYLLFIERSYHLLNDGGWFAFIVPNTCLTIDSFKKMRRFLLEHTGNLKIINIYEPMFEQADVDTCFIIFQKTAPTTVKLGEYGNGKTDIVAEVQPDALLDDESIINISLMKNRRALDIMKKIEGGSRELGLIATVKSGLVAYEVGKGEPPQTKAMKENRVYHSDHQIDNTYWMYLEGRDVCRYSMDWGGSWLQYGPNLAARRKEELFTSPRILVRQIPSKSTYAIHAVYTEKEIVNDRNSNNIIDFQRDPMFLLGVINSRIMTFWFIYKFDKFQRRTFPQLKVKDLEKFPVPEVSEQKMKQISEAVIQMLQVQREKSNLLHTARQDMYSKDKGKAMGALNVQEEKLNERIDQLTADAFGLDEEDLKLIDANLEECLK</sequence>
<comment type="caution">
    <text evidence="11">The sequence shown here is derived from an EMBL/GenBank/DDBJ whole genome shotgun (WGS) entry which is preliminary data.</text>
</comment>
<evidence type="ECO:0000256" key="5">
    <source>
        <dbReference type="ARBA" id="ARBA00022747"/>
    </source>
</evidence>
<dbReference type="InterPro" id="IPR050953">
    <property type="entry name" value="N4_N6_ade-DNA_methylase"/>
</dbReference>
<comment type="catalytic activity">
    <reaction evidence="7">
        <text>a 2'-deoxyadenosine in DNA + S-adenosyl-L-methionine = an N(6)-methyl-2'-deoxyadenosine in DNA + S-adenosyl-L-homocysteine + H(+)</text>
        <dbReference type="Rhea" id="RHEA:15197"/>
        <dbReference type="Rhea" id="RHEA-COMP:12418"/>
        <dbReference type="Rhea" id="RHEA-COMP:12419"/>
        <dbReference type="ChEBI" id="CHEBI:15378"/>
        <dbReference type="ChEBI" id="CHEBI:57856"/>
        <dbReference type="ChEBI" id="CHEBI:59789"/>
        <dbReference type="ChEBI" id="CHEBI:90615"/>
        <dbReference type="ChEBI" id="CHEBI:90616"/>
        <dbReference type="EC" id="2.1.1.72"/>
    </reaction>
</comment>
<dbReference type="PANTHER" id="PTHR33841">
    <property type="entry name" value="DNA METHYLTRANSFERASE YEEA-RELATED"/>
    <property type="match status" value="1"/>
</dbReference>
<reference evidence="12" key="1">
    <citation type="journal article" date="2019" name="Int. J. Syst. Evol. Microbiol.">
        <title>The Global Catalogue of Microorganisms (GCM) 10K type strain sequencing project: providing services to taxonomists for standard genome sequencing and annotation.</title>
        <authorList>
            <consortium name="The Broad Institute Genomics Platform"/>
            <consortium name="The Broad Institute Genome Sequencing Center for Infectious Disease"/>
            <person name="Wu L."/>
            <person name="Ma J."/>
        </authorList>
    </citation>
    <scope>NUCLEOTIDE SEQUENCE [LARGE SCALE GENOMIC DNA]</scope>
    <source>
        <strain evidence="12">TISTR 1535</strain>
    </source>
</reference>
<dbReference type="EMBL" id="JBHUNA010000022">
    <property type="protein sequence ID" value="MFD2761461.1"/>
    <property type="molecule type" value="Genomic_DNA"/>
</dbReference>
<feature type="domain" description="Type II methyltransferase M.TaqI-like" evidence="9">
    <location>
        <begin position="289"/>
        <end position="447"/>
    </location>
</feature>
<dbReference type="InterPro" id="IPR029063">
    <property type="entry name" value="SAM-dependent_MTases_sf"/>
</dbReference>
<feature type="domain" description="TaqI-like C-terminal specificity" evidence="10">
    <location>
        <begin position="568"/>
        <end position="686"/>
    </location>
</feature>
<name>A0ABW5V658_9BACI</name>
<dbReference type="PANTHER" id="PTHR33841:SF1">
    <property type="entry name" value="DNA METHYLTRANSFERASE A"/>
    <property type="match status" value="1"/>
</dbReference>
<evidence type="ECO:0000259" key="9">
    <source>
        <dbReference type="Pfam" id="PF07669"/>
    </source>
</evidence>
<evidence type="ECO:0000256" key="2">
    <source>
        <dbReference type="ARBA" id="ARBA00022603"/>
    </source>
</evidence>
<evidence type="ECO:0000256" key="3">
    <source>
        <dbReference type="ARBA" id="ARBA00022679"/>
    </source>
</evidence>
<keyword evidence="4" id="KW-0949">S-adenosyl-L-methionine</keyword>
<keyword evidence="12" id="KW-1185">Reference proteome</keyword>
<protein>
    <recommendedName>
        <fullName evidence="1">site-specific DNA-methyltransferase (adenine-specific)</fullName>
        <ecNumber evidence="1">2.1.1.72</ecNumber>
    </recommendedName>
</protein>
<keyword evidence="3" id="KW-0808">Transferase</keyword>
<keyword evidence="2 11" id="KW-0489">Methyltransferase</keyword>
<dbReference type="Pfam" id="PF07669">
    <property type="entry name" value="Eco57I"/>
    <property type="match status" value="1"/>
</dbReference>
<evidence type="ECO:0000313" key="11">
    <source>
        <dbReference type="EMBL" id="MFD2761461.1"/>
    </source>
</evidence>
<dbReference type="EC" id="2.1.1.72" evidence="1"/>
<evidence type="ECO:0000259" key="10">
    <source>
        <dbReference type="Pfam" id="PF12950"/>
    </source>
</evidence>
<dbReference type="InterPro" id="IPR002052">
    <property type="entry name" value="DNA_methylase_N6_adenine_CS"/>
</dbReference>
<dbReference type="PRINTS" id="PR00507">
    <property type="entry name" value="N12N6MTFRASE"/>
</dbReference>
<dbReference type="Gene3D" id="3.40.50.150">
    <property type="entry name" value="Vaccinia Virus protein VP39"/>
    <property type="match status" value="1"/>
</dbReference>
<evidence type="ECO:0000313" key="12">
    <source>
        <dbReference type="Proteomes" id="UP001597502"/>
    </source>
</evidence>
<feature type="coiled-coil region" evidence="8">
    <location>
        <begin position="731"/>
        <end position="758"/>
    </location>
</feature>
<keyword evidence="8" id="KW-0175">Coiled coil</keyword>
<organism evidence="11 12">
    <name type="scientific">Lentibacillus juripiscarius</name>
    <dbReference type="NCBI Taxonomy" id="257446"/>
    <lineage>
        <taxon>Bacteria</taxon>
        <taxon>Bacillati</taxon>
        <taxon>Bacillota</taxon>
        <taxon>Bacilli</taxon>
        <taxon>Bacillales</taxon>
        <taxon>Bacillaceae</taxon>
        <taxon>Lentibacillus</taxon>
    </lineage>
</organism>
<evidence type="ECO:0000256" key="6">
    <source>
        <dbReference type="ARBA" id="ARBA00023125"/>
    </source>
</evidence>
<dbReference type="Pfam" id="PF12950">
    <property type="entry name" value="TaqI_C"/>
    <property type="match status" value="1"/>
</dbReference>
<accession>A0ABW5V658</accession>
<dbReference type="RefSeq" id="WP_382393979.1">
    <property type="nucleotide sequence ID" value="NZ_JBHUNA010000022.1"/>
</dbReference>
<evidence type="ECO:0000256" key="8">
    <source>
        <dbReference type="SAM" id="Coils"/>
    </source>
</evidence>
<dbReference type="SUPFAM" id="SSF53335">
    <property type="entry name" value="S-adenosyl-L-methionine-dependent methyltransferases"/>
    <property type="match status" value="1"/>
</dbReference>
<dbReference type="Proteomes" id="UP001597502">
    <property type="component" value="Unassembled WGS sequence"/>
</dbReference>
<keyword evidence="6" id="KW-0238">DNA-binding</keyword>
<dbReference type="PROSITE" id="PS00092">
    <property type="entry name" value="N6_MTASE"/>
    <property type="match status" value="1"/>
</dbReference>
<dbReference type="InterPro" id="IPR023135">
    <property type="entry name" value="N6_DNA_MeTrfase_TaqI_C"/>
</dbReference>
<evidence type="ECO:0000256" key="1">
    <source>
        <dbReference type="ARBA" id="ARBA00011900"/>
    </source>
</evidence>